<keyword evidence="2" id="KW-0472">Membrane</keyword>
<accession>A0A9W7Y1U3</accession>
<keyword evidence="2" id="KW-0812">Transmembrane</keyword>
<gene>
    <name evidence="3" type="ORF">LPJ53_002658</name>
</gene>
<feature type="compositionally biased region" description="Low complexity" evidence="1">
    <location>
        <begin position="1"/>
        <end position="11"/>
    </location>
</feature>
<organism evidence="3 4">
    <name type="scientific">Coemansia erecta</name>
    <dbReference type="NCBI Taxonomy" id="147472"/>
    <lineage>
        <taxon>Eukaryota</taxon>
        <taxon>Fungi</taxon>
        <taxon>Fungi incertae sedis</taxon>
        <taxon>Zoopagomycota</taxon>
        <taxon>Kickxellomycotina</taxon>
        <taxon>Kickxellomycetes</taxon>
        <taxon>Kickxellales</taxon>
        <taxon>Kickxellaceae</taxon>
        <taxon>Coemansia</taxon>
    </lineage>
</organism>
<proteinExistence type="predicted"/>
<evidence type="ECO:0000256" key="2">
    <source>
        <dbReference type="SAM" id="Phobius"/>
    </source>
</evidence>
<feature type="transmembrane region" description="Helical" evidence="2">
    <location>
        <begin position="66"/>
        <end position="83"/>
    </location>
</feature>
<protein>
    <submittedName>
        <fullName evidence="3">Uncharacterized protein</fullName>
    </submittedName>
</protein>
<comment type="caution">
    <text evidence="3">The sequence shown here is derived from an EMBL/GenBank/DDBJ whole genome shotgun (WGS) entry which is preliminary data.</text>
</comment>
<evidence type="ECO:0000256" key="1">
    <source>
        <dbReference type="SAM" id="MobiDB-lite"/>
    </source>
</evidence>
<keyword evidence="4" id="KW-1185">Reference proteome</keyword>
<evidence type="ECO:0000313" key="4">
    <source>
        <dbReference type="Proteomes" id="UP001149813"/>
    </source>
</evidence>
<dbReference type="Proteomes" id="UP001149813">
    <property type="component" value="Unassembled WGS sequence"/>
</dbReference>
<sequence length="109" mass="11847">MSMPNSSSLSLSDKEGVEPKHLQDASNKIVVGQSEKSEPSESAEPVEFTEPAESTDPGVPPEDSPYGWVLTFACCVLFMFCLGPTNSYGVYLQEYHTHVFPTTPTTTLS</sequence>
<dbReference type="AlphaFoldDB" id="A0A9W7Y1U3"/>
<feature type="region of interest" description="Disordered" evidence="1">
    <location>
        <begin position="1"/>
        <end position="62"/>
    </location>
</feature>
<keyword evidence="2" id="KW-1133">Transmembrane helix</keyword>
<feature type="compositionally biased region" description="Basic and acidic residues" evidence="1">
    <location>
        <begin position="12"/>
        <end position="23"/>
    </location>
</feature>
<name>A0A9W7Y1U3_9FUNG</name>
<reference evidence="3" key="1">
    <citation type="submission" date="2022-07" db="EMBL/GenBank/DDBJ databases">
        <title>Phylogenomic reconstructions and comparative analyses of Kickxellomycotina fungi.</title>
        <authorList>
            <person name="Reynolds N.K."/>
            <person name="Stajich J.E."/>
            <person name="Barry K."/>
            <person name="Grigoriev I.V."/>
            <person name="Crous P."/>
            <person name="Smith M.E."/>
        </authorList>
    </citation>
    <scope>NUCLEOTIDE SEQUENCE</scope>
    <source>
        <strain evidence="3">NBRC 32514</strain>
    </source>
</reference>
<dbReference type="EMBL" id="JANBOJ010000086">
    <property type="protein sequence ID" value="KAJ1722992.1"/>
    <property type="molecule type" value="Genomic_DNA"/>
</dbReference>
<evidence type="ECO:0000313" key="3">
    <source>
        <dbReference type="EMBL" id="KAJ1722992.1"/>
    </source>
</evidence>